<feature type="chain" id="PRO_5002044928" evidence="1">
    <location>
        <begin position="22"/>
        <end position="174"/>
    </location>
</feature>
<organism evidence="2">
    <name type="scientific">Arundo donax</name>
    <name type="common">Giant reed</name>
    <name type="synonym">Donax arundinaceus</name>
    <dbReference type="NCBI Taxonomy" id="35708"/>
    <lineage>
        <taxon>Eukaryota</taxon>
        <taxon>Viridiplantae</taxon>
        <taxon>Streptophyta</taxon>
        <taxon>Embryophyta</taxon>
        <taxon>Tracheophyta</taxon>
        <taxon>Spermatophyta</taxon>
        <taxon>Magnoliopsida</taxon>
        <taxon>Liliopsida</taxon>
        <taxon>Poales</taxon>
        <taxon>Poaceae</taxon>
        <taxon>PACMAD clade</taxon>
        <taxon>Arundinoideae</taxon>
        <taxon>Arundineae</taxon>
        <taxon>Arundo</taxon>
    </lineage>
</organism>
<dbReference type="AlphaFoldDB" id="A0A0A9GHP3"/>
<evidence type="ECO:0000313" key="2">
    <source>
        <dbReference type="EMBL" id="JAE22964.1"/>
    </source>
</evidence>
<proteinExistence type="predicted"/>
<evidence type="ECO:0000256" key="1">
    <source>
        <dbReference type="SAM" id="SignalP"/>
    </source>
</evidence>
<feature type="signal peptide" evidence="1">
    <location>
        <begin position="1"/>
        <end position="21"/>
    </location>
</feature>
<name>A0A0A9GHP3_ARUDO</name>
<reference evidence="2" key="1">
    <citation type="submission" date="2014-09" db="EMBL/GenBank/DDBJ databases">
        <authorList>
            <person name="Magalhaes I.L.F."/>
            <person name="Oliveira U."/>
            <person name="Santos F.R."/>
            <person name="Vidigal T.H.D.A."/>
            <person name="Brescovit A.D."/>
            <person name="Santos A.J."/>
        </authorList>
    </citation>
    <scope>NUCLEOTIDE SEQUENCE</scope>
    <source>
        <tissue evidence="2">Shoot tissue taken approximately 20 cm above the soil surface</tissue>
    </source>
</reference>
<reference evidence="2" key="2">
    <citation type="journal article" date="2015" name="Data Brief">
        <title>Shoot transcriptome of the giant reed, Arundo donax.</title>
        <authorList>
            <person name="Barrero R.A."/>
            <person name="Guerrero F.D."/>
            <person name="Moolhuijzen P."/>
            <person name="Goolsby J.A."/>
            <person name="Tidwell J."/>
            <person name="Bellgard S.E."/>
            <person name="Bellgard M.I."/>
        </authorList>
    </citation>
    <scope>NUCLEOTIDE SEQUENCE</scope>
    <source>
        <tissue evidence="2">Shoot tissue taken approximately 20 cm above the soil surface</tissue>
    </source>
</reference>
<accession>A0A0A9GHP3</accession>
<protein>
    <submittedName>
        <fullName evidence="2">Uncharacterized protein</fullName>
    </submittedName>
</protein>
<sequence>MTSGWIHDLVVVAVFSSRAVSLSVTPPSASCVAPLPPPHLISTRRSWPVLRHLSGARAALLPLLHFTTTPARILSAEAMARRPSTITTCGWEASNSAFACQRPAPLEGLPQLAAAIDTIPRSRHWSIWARVRRLLLLVREGKDLRAEEQPLKWKIIISSRKIAVLMVQETMASQ</sequence>
<keyword evidence="1" id="KW-0732">Signal</keyword>
<dbReference type="EMBL" id="GBRH01174932">
    <property type="protein sequence ID" value="JAE22964.1"/>
    <property type="molecule type" value="Transcribed_RNA"/>
</dbReference>